<accession>A0A0F7TIE9</accession>
<name>A0A0F7TIE9_PENBI</name>
<dbReference type="Proteomes" id="UP000042958">
    <property type="component" value="Unassembled WGS sequence"/>
</dbReference>
<evidence type="ECO:0000313" key="2">
    <source>
        <dbReference type="EMBL" id="CEJ55667.1"/>
    </source>
</evidence>
<protein>
    <submittedName>
        <fullName evidence="2">Uncharacterized protein</fullName>
    </submittedName>
</protein>
<keyword evidence="1" id="KW-0732">Signal</keyword>
<feature type="chain" id="PRO_5002522310" evidence="1">
    <location>
        <begin position="22"/>
        <end position="251"/>
    </location>
</feature>
<feature type="signal peptide" evidence="1">
    <location>
        <begin position="1"/>
        <end position="21"/>
    </location>
</feature>
<evidence type="ECO:0000313" key="3">
    <source>
        <dbReference type="Proteomes" id="UP000042958"/>
    </source>
</evidence>
<dbReference type="OrthoDB" id="4426943at2759"/>
<keyword evidence="3" id="KW-1185">Reference proteome</keyword>
<dbReference type="EMBL" id="CDHK01000002">
    <property type="protein sequence ID" value="CEJ55667.1"/>
    <property type="molecule type" value="Genomic_DNA"/>
</dbReference>
<reference evidence="3" key="1">
    <citation type="journal article" date="2015" name="Genome Announc.">
        <title>Draft genome sequence of the fungus Penicillium brasilianum MG11.</title>
        <authorList>
            <person name="Horn F."/>
            <person name="Linde J."/>
            <person name="Mattern D.J."/>
            <person name="Walther G."/>
            <person name="Guthke R."/>
            <person name="Brakhage A.A."/>
            <person name="Valiante V."/>
        </authorList>
    </citation>
    <scope>NUCLEOTIDE SEQUENCE [LARGE SCALE GENOMIC DNA]</scope>
    <source>
        <strain evidence="3">MG11</strain>
    </source>
</reference>
<dbReference type="AlphaFoldDB" id="A0A0F7TIE9"/>
<gene>
    <name evidence="2" type="ORF">PMG11_01915</name>
</gene>
<proteinExistence type="predicted"/>
<evidence type="ECO:0000256" key="1">
    <source>
        <dbReference type="SAM" id="SignalP"/>
    </source>
</evidence>
<sequence>MNTKKVIILGCLVEMSFQTFALMSPSEEGAQQMITQTADNDQNIFNCIEALLLQERQLKNYQVQLESKINNDAAEFQRLRAHTLQLQRVVCGLQYQRSQLETSLAHMAEACRVMARDLGLEKSKVQELESRLTELHPRIESLLQYLAPGEHNRQKLNNEGANGHLLFENQHQRELISSLETNLREREEAIRELKSRPQEITQAFQLTSHNQHQPDRLVLDGLTGGISEESSVEIITGNPLSFSEEARQSCT</sequence>
<organism evidence="2 3">
    <name type="scientific">Penicillium brasilianum</name>
    <dbReference type="NCBI Taxonomy" id="104259"/>
    <lineage>
        <taxon>Eukaryota</taxon>
        <taxon>Fungi</taxon>
        <taxon>Dikarya</taxon>
        <taxon>Ascomycota</taxon>
        <taxon>Pezizomycotina</taxon>
        <taxon>Eurotiomycetes</taxon>
        <taxon>Eurotiomycetidae</taxon>
        <taxon>Eurotiales</taxon>
        <taxon>Aspergillaceae</taxon>
        <taxon>Penicillium</taxon>
    </lineage>
</organism>